<reference evidence="3" key="1">
    <citation type="submission" date="2022-01" db="EMBL/GenBank/DDBJ databases">
        <title>Draft genome sequence of Sabulilitoribacter arenilitoris KCTC 52401.</title>
        <authorList>
            <person name="Oh J.-S."/>
        </authorList>
    </citation>
    <scope>NUCLEOTIDE SEQUENCE</scope>
    <source>
        <strain evidence="3">HMF6543</strain>
    </source>
</reference>
<dbReference type="InterPro" id="IPR011519">
    <property type="entry name" value="UnbV_ASPIC"/>
</dbReference>
<dbReference type="EMBL" id="JAKKDU010000002">
    <property type="protein sequence ID" value="MCF7567057.1"/>
    <property type="molecule type" value="Genomic_DNA"/>
</dbReference>
<keyword evidence="1" id="KW-0732">Signal</keyword>
<name>A0AAE3ELH2_9FLAO</name>
<dbReference type="SUPFAM" id="SSF69318">
    <property type="entry name" value="Integrin alpha N-terminal domain"/>
    <property type="match status" value="3"/>
</dbReference>
<dbReference type="InterPro" id="IPR013517">
    <property type="entry name" value="FG-GAP"/>
</dbReference>
<feature type="domain" description="ASPIC/UnbV" evidence="2">
    <location>
        <begin position="544"/>
        <end position="609"/>
    </location>
</feature>
<evidence type="ECO:0000313" key="4">
    <source>
        <dbReference type="Proteomes" id="UP001199795"/>
    </source>
</evidence>
<evidence type="ECO:0000259" key="2">
    <source>
        <dbReference type="Pfam" id="PF07593"/>
    </source>
</evidence>
<gene>
    <name evidence="3" type="ORF">L3X37_01590</name>
</gene>
<dbReference type="Proteomes" id="UP001199795">
    <property type="component" value="Unassembled WGS sequence"/>
</dbReference>
<dbReference type="Pfam" id="PF07593">
    <property type="entry name" value="UnbV_ASPIC"/>
    <property type="match status" value="1"/>
</dbReference>
<comment type="caution">
    <text evidence="3">The sequence shown here is derived from an EMBL/GenBank/DDBJ whole genome shotgun (WGS) entry which is preliminary data.</text>
</comment>
<organism evidence="3 4">
    <name type="scientific">Wocania arenilitoris</name>
    <dbReference type="NCBI Taxonomy" id="2044858"/>
    <lineage>
        <taxon>Bacteria</taxon>
        <taxon>Pseudomonadati</taxon>
        <taxon>Bacteroidota</taxon>
        <taxon>Flavobacteriia</taxon>
        <taxon>Flavobacteriales</taxon>
        <taxon>Flavobacteriaceae</taxon>
        <taxon>Wocania</taxon>
    </lineage>
</organism>
<dbReference type="Pfam" id="PF13517">
    <property type="entry name" value="FG-GAP_3"/>
    <property type="match status" value="6"/>
</dbReference>
<dbReference type="InterPro" id="IPR027039">
    <property type="entry name" value="Crtac1"/>
</dbReference>
<dbReference type="PANTHER" id="PTHR16026">
    <property type="entry name" value="CARTILAGE ACIDIC PROTEIN 1"/>
    <property type="match status" value="1"/>
</dbReference>
<dbReference type="PANTHER" id="PTHR16026:SF0">
    <property type="entry name" value="CARTILAGE ACIDIC PROTEIN 1"/>
    <property type="match status" value="1"/>
</dbReference>
<evidence type="ECO:0000256" key="1">
    <source>
        <dbReference type="ARBA" id="ARBA00022729"/>
    </source>
</evidence>
<dbReference type="RefSeq" id="WP_237238421.1">
    <property type="nucleotide sequence ID" value="NZ_JAKKDU010000002.1"/>
</dbReference>
<dbReference type="InterPro" id="IPR028994">
    <property type="entry name" value="Integrin_alpha_N"/>
</dbReference>
<protein>
    <submittedName>
        <fullName evidence="3">VCBS repeat-containing protein</fullName>
    </submittedName>
</protein>
<dbReference type="Gene3D" id="2.130.10.130">
    <property type="entry name" value="Integrin alpha, N-terminal"/>
    <property type="match status" value="4"/>
</dbReference>
<proteinExistence type="predicted"/>
<evidence type="ECO:0000313" key="3">
    <source>
        <dbReference type="EMBL" id="MCF7567057.1"/>
    </source>
</evidence>
<keyword evidence="4" id="KW-1185">Reference proteome</keyword>
<sequence length="1124" mass="127537">MNSQIKMKYFSKLFLLLFLVFYQCIDKKQEKVLIVGNNKAEDIPLFSLIEGDSIGIGFKNLLPEDEKMNSIFYEYFYNGGGVSVADIDGDNLPELFFTGNLAHNKLYKNLGNFRFKDITKEVGLWDSPSWTTGTTMVDINNDGIQDIYVCRSGKLDEDKRRNLFFVSHKKGNTFSYIEKAKQYGIDDPGFSTQALFFDYDRDNDLDVFILNHNVFIDATYDDLSKIREKRDPYVGDHLYRNDNGKFVDVSLASGIIGNSIGFGLGVSAGDVNNDGWPDVFVANDYSEHDYLYINQGDGTFKESLKSMVDHISNFSMGSDIADINNDGWADIITLDMVAEDNYGIKTSMSGMNPKAFNQAVTNGFHYQYMFNTLQLNNGNNHFSDIAQMAGLSNTDWSWAPLIADFDNDGYKDIFITNGLKRDFRNNDYQKYRIKKLEEAEKNNVKDKASLIKELVNLTPMRKKENYLFKNNGDLRFTKMNRKWGINQKTFSNGAAYADLDNDGDLDLIVNNVDESPTIYQNNLPINEQNFLDITFIGPKNNTNGIGSKVIVRYNGEEQVQEYYPTRGYQSSVSCGVHFGLGRANIIDEVLLIWADGRYETIKNVKVNQKIIGYYSNASNNYDFSNIQAKTDKQIFTDCTEDYDIKYCHQENNYDDFEKESLLPHKMSQFGPALCVGDINGDNLDDFYIGGAHTFSGALYVQTEEGTFKKTNKVLWHKEKDYEDLDASFFDADNDGDLDLYVVSGGNEFSKNNSLYEDRLYKNDGKGNFVRDKKVLPRIFNSGSVVKPYDYDNDGDLDLFIGGRLSPSKYPFSTSSTILQNNKGVFTDVTKQIAPELEDLGMVTDAIWSDFDRDGDVDLFIVGEWMPITVFENTNGSYKKQIPKGLENSNGWWFGVAGEDFDRDGDIDFIVGNLGLNYKYKATIDEPFEVYSNDFDNNGSLDIVLGYYNQGNLFPLRGRQCSSNQMPFIKKKFPTYDAFAKANLYDVYDENSLKESLHKKVYTFASSVIYNQGNGEFTIEELPELAQLSSINSILVDDYNKDSINDVIIAGNLYSSEVETTRNDAGYGLLLTVDNKGMFKPQNYVSSGLALYGDVKKMRKIKIKNKYSAVLVAKNNNCLQLIKVN</sequence>
<accession>A0AAE3ELH2</accession>
<dbReference type="AlphaFoldDB" id="A0AAE3ELH2"/>